<protein>
    <submittedName>
        <fullName evidence="2">Uncharacterized protein</fullName>
    </submittedName>
</protein>
<evidence type="ECO:0000313" key="2">
    <source>
        <dbReference type="EMBL" id="GMN40423.1"/>
    </source>
</evidence>
<feature type="region of interest" description="Disordered" evidence="1">
    <location>
        <begin position="1"/>
        <end position="58"/>
    </location>
</feature>
<feature type="compositionally biased region" description="Gly residues" evidence="1">
    <location>
        <begin position="23"/>
        <end position="58"/>
    </location>
</feature>
<gene>
    <name evidence="2" type="ORF">TIFTF001_009641</name>
</gene>
<dbReference type="Proteomes" id="UP001187192">
    <property type="component" value="Unassembled WGS sequence"/>
</dbReference>
<proteinExistence type="predicted"/>
<keyword evidence="3" id="KW-1185">Reference proteome</keyword>
<evidence type="ECO:0000313" key="3">
    <source>
        <dbReference type="Proteomes" id="UP001187192"/>
    </source>
</evidence>
<dbReference type="AlphaFoldDB" id="A0AA88A782"/>
<comment type="caution">
    <text evidence="2">The sequence shown here is derived from an EMBL/GenBank/DDBJ whole genome shotgun (WGS) entry which is preliminary data.</text>
</comment>
<reference evidence="2" key="1">
    <citation type="submission" date="2023-07" db="EMBL/GenBank/DDBJ databases">
        <title>draft genome sequence of fig (Ficus carica).</title>
        <authorList>
            <person name="Takahashi T."/>
            <person name="Nishimura K."/>
        </authorList>
    </citation>
    <scope>NUCLEOTIDE SEQUENCE</scope>
</reference>
<name>A0AA88A782_FICCA</name>
<evidence type="ECO:0000256" key="1">
    <source>
        <dbReference type="SAM" id="MobiDB-lite"/>
    </source>
</evidence>
<sequence length="108" mass="10512">MLMASRGWGAAPIWSGEGSSSASGGGGGGAGGAAPNRWGGGGGTRSTQGGGSVAGIRGGKGTGGLVAGVWEGLLHRHQGWGAQIWLGEGGPSPASLGWRLPPAKDWFF</sequence>
<accession>A0AA88A782</accession>
<dbReference type="EMBL" id="BTGU01000011">
    <property type="protein sequence ID" value="GMN40423.1"/>
    <property type="molecule type" value="Genomic_DNA"/>
</dbReference>
<organism evidence="2 3">
    <name type="scientific">Ficus carica</name>
    <name type="common">Common fig</name>
    <dbReference type="NCBI Taxonomy" id="3494"/>
    <lineage>
        <taxon>Eukaryota</taxon>
        <taxon>Viridiplantae</taxon>
        <taxon>Streptophyta</taxon>
        <taxon>Embryophyta</taxon>
        <taxon>Tracheophyta</taxon>
        <taxon>Spermatophyta</taxon>
        <taxon>Magnoliopsida</taxon>
        <taxon>eudicotyledons</taxon>
        <taxon>Gunneridae</taxon>
        <taxon>Pentapetalae</taxon>
        <taxon>rosids</taxon>
        <taxon>fabids</taxon>
        <taxon>Rosales</taxon>
        <taxon>Moraceae</taxon>
        <taxon>Ficeae</taxon>
        <taxon>Ficus</taxon>
    </lineage>
</organism>